<accession>A0A9P0YY55</accession>
<feature type="region of interest" description="Disordered" evidence="1">
    <location>
        <begin position="143"/>
        <end position="170"/>
    </location>
</feature>
<feature type="compositionally biased region" description="Polar residues" evidence="1">
    <location>
        <begin position="280"/>
        <end position="292"/>
    </location>
</feature>
<organism evidence="2 3">
    <name type="scientific">Cuscuta europaea</name>
    <name type="common">European dodder</name>
    <dbReference type="NCBI Taxonomy" id="41803"/>
    <lineage>
        <taxon>Eukaryota</taxon>
        <taxon>Viridiplantae</taxon>
        <taxon>Streptophyta</taxon>
        <taxon>Embryophyta</taxon>
        <taxon>Tracheophyta</taxon>
        <taxon>Spermatophyta</taxon>
        <taxon>Magnoliopsida</taxon>
        <taxon>eudicotyledons</taxon>
        <taxon>Gunneridae</taxon>
        <taxon>Pentapetalae</taxon>
        <taxon>asterids</taxon>
        <taxon>lamiids</taxon>
        <taxon>Solanales</taxon>
        <taxon>Convolvulaceae</taxon>
        <taxon>Cuscuteae</taxon>
        <taxon>Cuscuta</taxon>
        <taxon>Cuscuta subgen. Cuscuta</taxon>
    </lineage>
</organism>
<dbReference type="EMBL" id="CAMAPE010000011">
    <property type="protein sequence ID" value="CAH9079767.1"/>
    <property type="molecule type" value="Genomic_DNA"/>
</dbReference>
<gene>
    <name evidence="2" type="ORF">CEURO_LOCUS7226</name>
</gene>
<feature type="region of interest" description="Disordered" evidence="1">
    <location>
        <begin position="269"/>
        <end position="297"/>
    </location>
</feature>
<evidence type="ECO:0000256" key="1">
    <source>
        <dbReference type="SAM" id="MobiDB-lite"/>
    </source>
</evidence>
<reference evidence="2" key="1">
    <citation type="submission" date="2022-07" db="EMBL/GenBank/DDBJ databases">
        <authorList>
            <person name="Macas J."/>
            <person name="Novak P."/>
            <person name="Neumann P."/>
        </authorList>
    </citation>
    <scope>NUCLEOTIDE SEQUENCE</scope>
</reference>
<keyword evidence="3" id="KW-1185">Reference proteome</keyword>
<evidence type="ECO:0000313" key="3">
    <source>
        <dbReference type="Proteomes" id="UP001152484"/>
    </source>
</evidence>
<dbReference type="PANTHER" id="PTHR37241:SF1">
    <property type="entry name" value="NEUROFILAMENT HEAVY PROTEIN"/>
    <property type="match status" value="1"/>
</dbReference>
<sequence>MKMVEVGEDEAFYETIEAPKFVDFTSPHHYRPDDDRYWFCLRVGCEQPHEGMDSDKIYKDFVLRVMAARSPNVMLQKALSRRNIKCPMSVPSKFSKPKLLQTLPAISRKLGYEGKEEVKPPANPISTPKLKRKQVAAKYLTTTPRTKKCLPDNNPFPSLQKPQSATDASSQNRIAISLKKPVDSNTPLTKLCEGMKRLQITSHKKKGPLANHPGQGKSSPLANAINFKNSKENITDSMAQDSKKMKIFNSVKCNTECNLMGIEAVDLSGGKHIDSKTDDPPSSSVLETNENSENVKDLNCQSKDVQPLSYVEYHEIDFTKDDNKENALYSDENRELNDDDDDNMQIKIVGEKVAQTGDKQNKIFTTTTAGVPPSGLKFKKSKPTTPKPFRLRTDERSILKESNFERRGQHQDNLHNANFPRKHTADTQDGVGKTRKRGPDAGGSSKGSAKESADSNGNLIKGARRTERINTSQCCSVGSKIVNATTKIASSASTIRKVESTPEKKQVMSQRSSCTKHSIVSHLISGIKLATIDEISSKTTNTRGVNQNAGAMAIHQHRTSSLRSFSQRRQGGAHFHTSSHVPKSCAKKIS</sequence>
<evidence type="ECO:0000313" key="2">
    <source>
        <dbReference type="EMBL" id="CAH9079767.1"/>
    </source>
</evidence>
<dbReference type="PANTHER" id="PTHR37241">
    <property type="entry name" value="NEUROFILAMENT HEAVY PROTEIN"/>
    <property type="match status" value="1"/>
</dbReference>
<feature type="compositionally biased region" description="Basic and acidic residues" evidence="1">
    <location>
        <begin position="391"/>
        <end position="413"/>
    </location>
</feature>
<dbReference type="OrthoDB" id="785936at2759"/>
<name>A0A9P0YY55_CUSEU</name>
<feature type="region of interest" description="Disordered" evidence="1">
    <location>
        <begin position="365"/>
        <end position="465"/>
    </location>
</feature>
<protein>
    <submittedName>
        <fullName evidence="2">Uncharacterized protein</fullName>
    </submittedName>
</protein>
<feature type="compositionally biased region" description="Polar residues" evidence="1">
    <location>
        <begin position="155"/>
        <end position="170"/>
    </location>
</feature>
<feature type="region of interest" description="Disordered" evidence="1">
    <location>
        <begin position="566"/>
        <end position="590"/>
    </location>
</feature>
<dbReference type="Proteomes" id="UP001152484">
    <property type="component" value="Unassembled WGS sequence"/>
</dbReference>
<comment type="caution">
    <text evidence="2">The sequence shown here is derived from an EMBL/GenBank/DDBJ whole genome shotgun (WGS) entry which is preliminary data.</text>
</comment>
<dbReference type="AlphaFoldDB" id="A0A9P0YY55"/>
<feature type="compositionally biased region" description="Basic and acidic residues" evidence="1">
    <location>
        <begin position="269"/>
        <end position="279"/>
    </location>
</feature>
<proteinExistence type="predicted"/>